<dbReference type="KEGG" id="cpi:Cpin_2508"/>
<reference evidence="3" key="1">
    <citation type="submission" date="2009-08" db="EMBL/GenBank/DDBJ databases">
        <title>The complete genome of Chitinophaga pinensis DSM 2588.</title>
        <authorList>
            <consortium name="US DOE Joint Genome Institute (JGI-PGF)"/>
            <person name="Lucas S."/>
            <person name="Copeland A."/>
            <person name="Lapidus A."/>
            <person name="Glavina del Rio T."/>
            <person name="Dalin E."/>
            <person name="Tice H."/>
            <person name="Bruce D."/>
            <person name="Goodwin L."/>
            <person name="Pitluck S."/>
            <person name="Kyrpides N."/>
            <person name="Mavromatis K."/>
            <person name="Ivanova N."/>
            <person name="Mikhailova N."/>
            <person name="Sims D."/>
            <person name="Meinche L."/>
            <person name="Brettin T."/>
            <person name="Detter J.C."/>
            <person name="Han C."/>
            <person name="Larimer F."/>
            <person name="Land M."/>
            <person name="Hauser L."/>
            <person name="Markowitz V."/>
            <person name="Cheng J.-F."/>
            <person name="Hugenholtz P."/>
            <person name="Woyke T."/>
            <person name="Wu D."/>
            <person name="Spring S."/>
            <person name="Klenk H.-P."/>
            <person name="Eisen J.A."/>
        </authorList>
    </citation>
    <scope>NUCLEOTIDE SEQUENCE [LARGE SCALE GENOMIC DNA]</scope>
    <source>
        <strain evidence="3">ATCC 43595 / DSM 2588 / LMG 13176 / NBRC 15968 / NCIMB 11800 / UQM 2034</strain>
    </source>
</reference>
<name>A0A979G3D5_CHIPD</name>
<evidence type="ECO:0000256" key="1">
    <source>
        <dbReference type="SAM" id="SignalP"/>
    </source>
</evidence>
<dbReference type="RefSeq" id="WP_012790172.1">
    <property type="nucleotide sequence ID" value="NC_013132.1"/>
</dbReference>
<evidence type="ECO:0008006" key="4">
    <source>
        <dbReference type="Google" id="ProtNLM"/>
    </source>
</evidence>
<evidence type="ECO:0000313" key="3">
    <source>
        <dbReference type="Proteomes" id="UP000002215"/>
    </source>
</evidence>
<feature type="chain" id="PRO_5037791226" description="Type IX secretion system membrane protein PorP/SprF" evidence="1">
    <location>
        <begin position="33"/>
        <end position="225"/>
    </location>
</feature>
<sequence>MKKISLYLKATTRKLGIISIITLFAFYQTAFAQQGDIPVEVFAGHRAFAHQMYMTKYLDSTSRFGYFGYLRYETPYSDRNKSSFTGQSLFFYDIAKGVSLAGGGYVTNTGFMPQIAIAYSYNVGDLSLTAFGSFEPVHSPNSELFVLMSYSPRLNTQGTWRLFTQFIGSYNFNYDNRLRYNFANQYIRAGVSHKGWQFGLGTDLLQVSGTGSLPANYGLFLRRLL</sequence>
<organism evidence="2 3">
    <name type="scientific">Chitinophaga pinensis (strain ATCC 43595 / DSM 2588 / LMG 13176 / NBRC 15968 / NCIMB 11800 / UQM 2034)</name>
    <dbReference type="NCBI Taxonomy" id="485918"/>
    <lineage>
        <taxon>Bacteria</taxon>
        <taxon>Pseudomonadati</taxon>
        <taxon>Bacteroidota</taxon>
        <taxon>Chitinophagia</taxon>
        <taxon>Chitinophagales</taxon>
        <taxon>Chitinophagaceae</taxon>
        <taxon>Chitinophaga</taxon>
    </lineage>
</organism>
<dbReference type="OrthoDB" id="1453496at2"/>
<accession>A0A979G3D5</accession>
<feature type="signal peptide" evidence="1">
    <location>
        <begin position="1"/>
        <end position="32"/>
    </location>
</feature>
<evidence type="ECO:0000313" key="2">
    <source>
        <dbReference type="EMBL" id="ACU59996.1"/>
    </source>
</evidence>
<reference evidence="2 3" key="2">
    <citation type="journal article" date="2010" name="Stand. Genomic Sci.">
        <title>Complete genome sequence of Chitinophaga pinensis type strain (UQM 2034).</title>
        <authorList>
            <person name="Glavina Del Rio T."/>
            <person name="Abt B."/>
            <person name="Spring S."/>
            <person name="Lapidus A."/>
            <person name="Nolan M."/>
            <person name="Tice H."/>
            <person name="Copeland A."/>
            <person name="Cheng J.F."/>
            <person name="Chen F."/>
            <person name="Bruce D."/>
            <person name="Goodwin L."/>
            <person name="Pitluck S."/>
            <person name="Ivanova N."/>
            <person name="Mavromatis K."/>
            <person name="Mikhailova N."/>
            <person name="Pati A."/>
            <person name="Chen A."/>
            <person name="Palaniappan K."/>
            <person name="Land M."/>
            <person name="Hauser L."/>
            <person name="Chang Y.J."/>
            <person name="Jeffries C.D."/>
            <person name="Chain P."/>
            <person name="Saunders E."/>
            <person name="Detter J.C."/>
            <person name="Brettin T."/>
            <person name="Rohde M."/>
            <person name="Goker M."/>
            <person name="Bristow J."/>
            <person name="Eisen J.A."/>
            <person name="Markowitz V."/>
            <person name="Hugenholtz P."/>
            <person name="Kyrpides N.C."/>
            <person name="Klenk H.P."/>
            <person name="Lucas S."/>
        </authorList>
    </citation>
    <scope>NUCLEOTIDE SEQUENCE [LARGE SCALE GENOMIC DNA]</scope>
    <source>
        <strain evidence="3">ATCC 43595 / DSM 2588 / LMG 13176 / NBRC 15968 / NCIMB 11800 / UQM 2034</strain>
    </source>
</reference>
<dbReference type="AlphaFoldDB" id="A0A979G3D5"/>
<protein>
    <recommendedName>
        <fullName evidence="4">Type IX secretion system membrane protein PorP/SprF</fullName>
    </recommendedName>
</protein>
<keyword evidence="1" id="KW-0732">Signal</keyword>
<proteinExistence type="predicted"/>
<gene>
    <name evidence="2" type="ordered locus">Cpin_2508</name>
</gene>
<dbReference type="EMBL" id="CP001699">
    <property type="protein sequence ID" value="ACU59996.1"/>
    <property type="molecule type" value="Genomic_DNA"/>
</dbReference>
<dbReference type="Proteomes" id="UP000002215">
    <property type="component" value="Chromosome"/>
</dbReference>